<keyword evidence="3" id="KW-1185">Reference proteome</keyword>
<accession>R9I143</accession>
<protein>
    <submittedName>
        <fullName evidence="2">Uncharacterized protein</fullName>
    </submittedName>
</protein>
<comment type="caution">
    <text evidence="2">The sequence shown here is derived from an EMBL/GenBank/DDBJ whole genome shotgun (WGS) entry which is preliminary data.</text>
</comment>
<keyword evidence="1" id="KW-1133">Transmembrane helix</keyword>
<evidence type="ECO:0000256" key="1">
    <source>
        <dbReference type="SAM" id="Phobius"/>
    </source>
</evidence>
<gene>
    <name evidence="2" type="ORF">C802_03530</name>
</gene>
<organism evidence="2 3">
    <name type="scientific">Phocaeicola sartorii</name>
    <dbReference type="NCBI Taxonomy" id="671267"/>
    <lineage>
        <taxon>Bacteria</taxon>
        <taxon>Pseudomonadati</taxon>
        <taxon>Bacteroidota</taxon>
        <taxon>Bacteroidia</taxon>
        <taxon>Bacteroidales</taxon>
        <taxon>Bacteroidaceae</taxon>
        <taxon>Phocaeicola</taxon>
    </lineage>
</organism>
<proteinExistence type="predicted"/>
<evidence type="ECO:0000313" key="2">
    <source>
        <dbReference type="EMBL" id="EOS09977.1"/>
    </source>
</evidence>
<keyword evidence="1" id="KW-0472">Membrane</keyword>
<dbReference type="Proteomes" id="UP000014200">
    <property type="component" value="Unassembled WGS sequence"/>
</dbReference>
<feature type="transmembrane region" description="Helical" evidence="1">
    <location>
        <begin position="26"/>
        <end position="45"/>
    </location>
</feature>
<keyword evidence="1" id="KW-0812">Transmembrane</keyword>
<dbReference type="AlphaFoldDB" id="R9I143"/>
<dbReference type="HOGENOM" id="CLU_3132364_0_0_10"/>
<name>R9I143_9BACT</name>
<dbReference type="EMBL" id="ASSP01000021">
    <property type="protein sequence ID" value="EOS09977.1"/>
    <property type="molecule type" value="Genomic_DNA"/>
</dbReference>
<evidence type="ECO:0000313" key="3">
    <source>
        <dbReference type="Proteomes" id="UP000014200"/>
    </source>
</evidence>
<sequence>MGYYKNRQKTQDLQNKMIKAPSVGEFPLLSGMIFCHIPLLFRYQFRHLL</sequence>
<reference evidence="2 3" key="1">
    <citation type="submission" date="2013-04" db="EMBL/GenBank/DDBJ databases">
        <title>The Genome Sequence of Bacteroides massiliensis dnLKV3.</title>
        <authorList>
            <consortium name="The Broad Institute Genomics Platform"/>
            <consortium name="The Broad Institute Genome Sequencing Center for Infectious Disease"/>
            <person name="Earl A."/>
            <person name="Xavier R."/>
            <person name="Kuhn K."/>
            <person name="Stappenbeck T."/>
            <person name="Walker B."/>
            <person name="Young S."/>
            <person name="Zeng Q."/>
            <person name="Gargeya S."/>
            <person name="Fitzgerald M."/>
            <person name="Haas B."/>
            <person name="Abouelleil A."/>
            <person name="Allen A.W."/>
            <person name="Alvarado L."/>
            <person name="Arachchi H.M."/>
            <person name="Berlin A.M."/>
            <person name="Chapman S.B."/>
            <person name="Gainer-Dewar J."/>
            <person name="Goldberg J."/>
            <person name="Griggs A."/>
            <person name="Gujja S."/>
            <person name="Hansen M."/>
            <person name="Howarth C."/>
            <person name="Imamovic A."/>
            <person name="Ireland A."/>
            <person name="Larimer J."/>
            <person name="McCowan C."/>
            <person name="Murphy C."/>
            <person name="Pearson M."/>
            <person name="Poon T.W."/>
            <person name="Priest M."/>
            <person name="Roberts A."/>
            <person name="Saif S."/>
            <person name="Shea T."/>
            <person name="Sisk P."/>
            <person name="Sykes S."/>
            <person name="Wortman J."/>
            <person name="Nusbaum C."/>
            <person name="Birren B."/>
        </authorList>
    </citation>
    <scope>NUCLEOTIDE SEQUENCE [LARGE SCALE GENOMIC DNA]</scope>
    <source>
        <strain evidence="3">dnLKV3</strain>
    </source>
</reference>